<comment type="caution">
    <text evidence="1">The sequence shown here is derived from an EMBL/GenBank/DDBJ whole genome shotgun (WGS) entry which is preliminary data.</text>
</comment>
<dbReference type="EMBL" id="CM056742">
    <property type="protein sequence ID" value="KAJ8675686.1"/>
    <property type="molecule type" value="Genomic_DNA"/>
</dbReference>
<evidence type="ECO:0000313" key="1">
    <source>
        <dbReference type="EMBL" id="KAJ8675686.1"/>
    </source>
</evidence>
<proteinExistence type="predicted"/>
<sequence>MSQEMIKIDGAIGEGGGQVVRIALCLSALYRIPVEIHSIRAGRAKGGLSAQHLKGVELLQEMCNAEVSGAHIGSVSLTFKPGYLQNKKYEFIADTKTAGCICLLIQIALPCALFSSRAATYILKGGTNVPFGPQIEYFKNVFRPLLNRFGADFELDIVRKGYYPKGGGEVHLRVNPVRNLKPIDLLDSGLVNSITGSAYVAGVVNINAAQQMRNDARTTIIEELKKRDIPVPTIDIETYQESRNAAIGNGSGINLMATTDRECIFGGSGLGSGRPGPIPPGKEAAQQLLDPILTDSCVDEHLQDQMIIFMVLAKGTSRVKVGKKELTCHAETAKQIAEIMLGSRGLKFSMEKDDKGSTVLECNGLGLENEFIN</sequence>
<accession>A0ACC2NYJ9</accession>
<evidence type="ECO:0000313" key="2">
    <source>
        <dbReference type="Proteomes" id="UP001239111"/>
    </source>
</evidence>
<gene>
    <name evidence="1" type="ORF">QAD02_011472</name>
</gene>
<protein>
    <submittedName>
        <fullName evidence="1">Uncharacterized protein</fullName>
    </submittedName>
</protein>
<keyword evidence="2" id="KW-1185">Reference proteome</keyword>
<reference evidence="1" key="1">
    <citation type="submission" date="2023-04" db="EMBL/GenBank/DDBJ databases">
        <title>A chromosome-level genome assembly of the parasitoid wasp Eretmocerus hayati.</title>
        <authorList>
            <person name="Zhong Y."/>
            <person name="Liu S."/>
            <person name="Liu Y."/>
        </authorList>
    </citation>
    <scope>NUCLEOTIDE SEQUENCE</scope>
    <source>
        <strain evidence="1">ZJU_SS_LIU_2023</strain>
    </source>
</reference>
<name>A0ACC2NYJ9_9HYME</name>
<organism evidence="1 2">
    <name type="scientific">Eretmocerus hayati</name>
    <dbReference type="NCBI Taxonomy" id="131215"/>
    <lineage>
        <taxon>Eukaryota</taxon>
        <taxon>Metazoa</taxon>
        <taxon>Ecdysozoa</taxon>
        <taxon>Arthropoda</taxon>
        <taxon>Hexapoda</taxon>
        <taxon>Insecta</taxon>
        <taxon>Pterygota</taxon>
        <taxon>Neoptera</taxon>
        <taxon>Endopterygota</taxon>
        <taxon>Hymenoptera</taxon>
        <taxon>Apocrita</taxon>
        <taxon>Proctotrupomorpha</taxon>
        <taxon>Chalcidoidea</taxon>
        <taxon>Aphelinidae</taxon>
        <taxon>Aphelininae</taxon>
        <taxon>Eretmocerus</taxon>
    </lineage>
</organism>
<dbReference type="Proteomes" id="UP001239111">
    <property type="component" value="Chromosome 2"/>
</dbReference>